<proteinExistence type="inferred from homology"/>
<dbReference type="Proteomes" id="UP000886723">
    <property type="component" value="Unassembled WGS sequence"/>
</dbReference>
<dbReference type="InterPro" id="IPR039425">
    <property type="entry name" value="RNA_pol_sigma-70-like"/>
</dbReference>
<dbReference type="SUPFAM" id="SSF88946">
    <property type="entry name" value="Sigma2 domain of RNA polymerase sigma factors"/>
    <property type="match status" value="1"/>
</dbReference>
<feature type="compositionally biased region" description="Basic and acidic residues" evidence="6">
    <location>
        <begin position="41"/>
        <end position="50"/>
    </location>
</feature>
<evidence type="ECO:0000256" key="2">
    <source>
        <dbReference type="ARBA" id="ARBA00023015"/>
    </source>
</evidence>
<dbReference type="Gene3D" id="1.10.1740.10">
    <property type="match status" value="1"/>
</dbReference>
<gene>
    <name evidence="8" type="ORF">IAA63_09440</name>
</gene>
<reference evidence="8" key="2">
    <citation type="journal article" date="2021" name="PeerJ">
        <title>Extensive microbial diversity within the chicken gut microbiome revealed by metagenomics and culture.</title>
        <authorList>
            <person name="Gilroy R."/>
            <person name="Ravi A."/>
            <person name="Getino M."/>
            <person name="Pursley I."/>
            <person name="Horton D.L."/>
            <person name="Alikhan N.F."/>
            <person name="Baker D."/>
            <person name="Gharbi K."/>
            <person name="Hall N."/>
            <person name="Watson M."/>
            <person name="Adriaenssens E.M."/>
            <person name="Foster-Nyarko E."/>
            <person name="Jarju S."/>
            <person name="Secka A."/>
            <person name="Antonio M."/>
            <person name="Oren A."/>
            <person name="Chaudhuri R.R."/>
            <person name="La Ragione R."/>
            <person name="Hildebrand F."/>
            <person name="Pallen M.J."/>
        </authorList>
    </citation>
    <scope>NUCLEOTIDE SEQUENCE</scope>
    <source>
        <strain evidence="8">ChiBcec2-4451</strain>
    </source>
</reference>
<protein>
    <submittedName>
        <fullName evidence="8">Sigma-70 family RNA polymerase sigma factor</fullName>
    </submittedName>
</protein>
<comment type="caution">
    <text evidence="8">The sequence shown here is derived from an EMBL/GenBank/DDBJ whole genome shotgun (WGS) entry which is preliminary data.</text>
</comment>
<keyword evidence="4" id="KW-0238">DNA-binding</keyword>
<dbReference type="GO" id="GO:0016987">
    <property type="term" value="F:sigma factor activity"/>
    <property type="evidence" value="ECO:0007669"/>
    <property type="project" value="UniProtKB-KW"/>
</dbReference>
<dbReference type="Gene3D" id="1.10.10.10">
    <property type="entry name" value="Winged helix-like DNA-binding domain superfamily/Winged helix DNA-binding domain"/>
    <property type="match status" value="1"/>
</dbReference>
<feature type="non-terminal residue" evidence="8">
    <location>
        <position position="1"/>
    </location>
</feature>
<evidence type="ECO:0000256" key="3">
    <source>
        <dbReference type="ARBA" id="ARBA00023082"/>
    </source>
</evidence>
<evidence type="ECO:0000256" key="1">
    <source>
        <dbReference type="ARBA" id="ARBA00010641"/>
    </source>
</evidence>
<name>A0A9D1T672_9FIRM</name>
<keyword evidence="3" id="KW-0731">Sigma factor</keyword>
<dbReference type="PANTHER" id="PTHR43133">
    <property type="entry name" value="RNA POLYMERASE ECF-TYPE SIGMA FACTO"/>
    <property type="match status" value="1"/>
</dbReference>
<dbReference type="InterPro" id="IPR013324">
    <property type="entry name" value="RNA_pol_sigma_r3/r4-like"/>
</dbReference>
<reference evidence="8" key="1">
    <citation type="submission" date="2020-10" db="EMBL/GenBank/DDBJ databases">
        <authorList>
            <person name="Gilroy R."/>
        </authorList>
    </citation>
    <scope>NUCLEOTIDE SEQUENCE</scope>
    <source>
        <strain evidence="8">ChiBcec2-4451</strain>
    </source>
</reference>
<dbReference type="Pfam" id="PF08281">
    <property type="entry name" value="Sigma70_r4_2"/>
    <property type="match status" value="1"/>
</dbReference>
<dbReference type="GO" id="GO:0006352">
    <property type="term" value="P:DNA-templated transcription initiation"/>
    <property type="evidence" value="ECO:0007669"/>
    <property type="project" value="InterPro"/>
</dbReference>
<dbReference type="EMBL" id="DVON01000198">
    <property type="protein sequence ID" value="HIV13345.1"/>
    <property type="molecule type" value="Genomic_DNA"/>
</dbReference>
<feature type="domain" description="RNA polymerase sigma factor 70 region 4 type 2" evidence="7">
    <location>
        <begin position="74"/>
        <end position="124"/>
    </location>
</feature>
<dbReference type="InterPro" id="IPR036388">
    <property type="entry name" value="WH-like_DNA-bd_sf"/>
</dbReference>
<sequence length="135" mass="15845">RFLEDTGYQEQGRQLAYLYTIARNLCMDYFRRKQNLPLEDGRLSREEGESRQTPLAAHEGKGETGEDRLILAMTLEQALGRLDGELREMLFLRYVNDLSAEQIGKILGISRFAVHRRLKRALGQMRQWIRKEDFL</sequence>
<feature type="region of interest" description="Disordered" evidence="6">
    <location>
        <begin position="41"/>
        <end position="63"/>
    </location>
</feature>
<evidence type="ECO:0000256" key="4">
    <source>
        <dbReference type="ARBA" id="ARBA00023125"/>
    </source>
</evidence>
<dbReference type="CDD" id="cd06171">
    <property type="entry name" value="Sigma70_r4"/>
    <property type="match status" value="1"/>
</dbReference>
<dbReference type="InterPro" id="IPR013325">
    <property type="entry name" value="RNA_pol_sigma_r2"/>
</dbReference>
<dbReference type="NCBIfam" id="TIGR02937">
    <property type="entry name" value="sigma70-ECF"/>
    <property type="match status" value="1"/>
</dbReference>
<evidence type="ECO:0000313" key="8">
    <source>
        <dbReference type="EMBL" id="HIV13345.1"/>
    </source>
</evidence>
<dbReference type="AlphaFoldDB" id="A0A9D1T672"/>
<comment type="similarity">
    <text evidence="1">Belongs to the sigma-70 factor family. ECF subfamily.</text>
</comment>
<dbReference type="PANTHER" id="PTHR43133:SF8">
    <property type="entry name" value="RNA POLYMERASE SIGMA FACTOR HI_1459-RELATED"/>
    <property type="match status" value="1"/>
</dbReference>
<keyword evidence="2" id="KW-0805">Transcription regulation</keyword>
<evidence type="ECO:0000259" key="7">
    <source>
        <dbReference type="Pfam" id="PF08281"/>
    </source>
</evidence>
<keyword evidence="5" id="KW-0804">Transcription</keyword>
<evidence type="ECO:0000256" key="5">
    <source>
        <dbReference type="ARBA" id="ARBA00023163"/>
    </source>
</evidence>
<dbReference type="SUPFAM" id="SSF88659">
    <property type="entry name" value="Sigma3 and sigma4 domains of RNA polymerase sigma factors"/>
    <property type="match status" value="1"/>
</dbReference>
<accession>A0A9D1T672</accession>
<evidence type="ECO:0000313" key="9">
    <source>
        <dbReference type="Proteomes" id="UP000886723"/>
    </source>
</evidence>
<dbReference type="GO" id="GO:0003677">
    <property type="term" value="F:DNA binding"/>
    <property type="evidence" value="ECO:0007669"/>
    <property type="project" value="UniProtKB-KW"/>
</dbReference>
<dbReference type="InterPro" id="IPR014284">
    <property type="entry name" value="RNA_pol_sigma-70_dom"/>
</dbReference>
<dbReference type="InterPro" id="IPR013249">
    <property type="entry name" value="RNA_pol_sigma70_r4_t2"/>
</dbReference>
<evidence type="ECO:0000256" key="6">
    <source>
        <dbReference type="SAM" id="MobiDB-lite"/>
    </source>
</evidence>
<organism evidence="8 9">
    <name type="scientific">Candidatus Pullilachnospira stercoravium</name>
    <dbReference type="NCBI Taxonomy" id="2840913"/>
    <lineage>
        <taxon>Bacteria</taxon>
        <taxon>Bacillati</taxon>
        <taxon>Bacillota</taxon>
        <taxon>Clostridia</taxon>
        <taxon>Lachnospirales</taxon>
        <taxon>Lachnospiraceae</taxon>
        <taxon>Lachnospiraceae incertae sedis</taxon>
        <taxon>Candidatus Pullilachnospira</taxon>
    </lineage>
</organism>